<dbReference type="EMBL" id="BGZK01001482">
    <property type="protein sequence ID" value="GBP80794.1"/>
    <property type="molecule type" value="Genomic_DNA"/>
</dbReference>
<evidence type="ECO:0000313" key="1">
    <source>
        <dbReference type="EMBL" id="GBP80794.1"/>
    </source>
</evidence>
<proteinExistence type="predicted"/>
<dbReference type="AlphaFoldDB" id="A0A4C1Z178"/>
<organism evidence="1 2">
    <name type="scientific">Eumeta variegata</name>
    <name type="common">Bagworm moth</name>
    <name type="synonym">Eumeta japonica</name>
    <dbReference type="NCBI Taxonomy" id="151549"/>
    <lineage>
        <taxon>Eukaryota</taxon>
        <taxon>Metazoa</taxon>
        <taxon>Ecdysozoa</taxon>
        <taxon>Arthropoda</taxon>
        <taxon>Hexapoda</taxon>
        <taxon>Insecta</taxon>
        <taxon>Pterygota</taxon>
        <taxon>Neoptera</taxon>
        <taxon>Endopterygota</taxon>
        <taxon>Lepidoptera</taxon>
        <taxon>Glossata</taxon>
        <taxon>Ditrysia</taxon>
        <taxon>Tineoidea</taxon>
        <taxon>Psychidae</taxon>
        <taxon>Oiketicinae</taxon>
        <taxon>Eumeta</taxon>
    </lineage>
</organism>
<dbReference type="Proteomes" id="UP000299102">
    <property type="component" value="Unassembled WGS sequence"/>
</dbReference>
<keyword evidence="2" id="KW-1185">Reference proteome</keyword>
<reference evidence="1 2" key="1">
    <citation type="journal article" date="2019" name="Commun. Biol.">
        <title>The bagworm genome reveals a unique fibroin gene that provides high tensile strength.</title>
        <authorList>
            <person name="Kono N."/>
            <person name="Nakamura H."/>
            <person name="Ohtoshi R."/>
            <person name="Tomita M."/>
            <person name="Numata K."/>
            <person name="Arakawa K."/>
        </authorList>
    </citation>
    <scope>NUCLEOTIDE SEQUENCE [LARGE SCALE GENOMIC DNA]</scope>
</reference>
<comment type="caution">
    <text evidence="1">The sequence shown here is derived from an EMBL/GenBank/DDBJ whole genome shotgun (WGS) entry which is preliminary data.</text>
</comment>
<accession>A0A4C1Z178</accession>
<protein>
    <submittedName>
        <fullName evidence="1">Uncharacterized protein</fullName>
    </submittedName>
</protein>
<sequence>MASKHRISGIADAEVNSGRAPARAVRARRRPVSTSDIVELGWPVTYFDTIKVDFSVYQNTASHHVLVSEVQSLIDFALRTVMPEVWTAPATRARAPLYDAGYGSARPATVPSTRALRPRLVFLYSAFYHITCTFPQ</sequence>
<gene>
    <name evidence="1" type="ORF">EVAR_47280_1</name>
</gene>
<name>A0A4C1Z178_EUMVA</name>
<evidence type="ECO:0000313" key="2">
    <source>
        <dbReference type="Proteomes" id="UP000299102"/>
    </source>
</evidence>